<sequence length="43" mass="4774">MALVDKYAGRAISNIARRYAKVELKRDAGELARRNGRGWRAGG</sequence>
<evidence type="ECO:0000313" key="1">
    <source>
        <dbReference type="EMBL" id="GAI59542.1"/>
    </source>
</evidence>
<organism evidence="1">
    <name type="scientific">marine sediment metagenome</name>
    <dbReference type="NCBI Taxonomy" id="412755"/>
    <lineage>
        <taxon>unclassified sequences</taxon>
        <taxon>metagenomes</taxon>
        <taxon>ecological metagenomes</taxon>
    </lineage>
</organism>
<reference evidence="1" key="1">
    <citation type="journal article" date="2014" name="Front. Microbiol.">
        <title>High frequency of phylogenetically diverse reductive dehalogenase-homologous genes in deep subseafloor sedimentary metagenomes.</title>
        <authorList>
            <person name="Kawai M."/>
            <person name="Futagami T."/>
            <person name="Toyoda A."/>
            <person name="Takaki Y."/>
            <person name="Nishi S."/>
            <person name="Hori S."/>
            <person name="Arai W."/>
            <person name="Tsubouchi T."/>
            <person name="Morono Y."/>
            <person name="Uchiyama I."/>
            <person name="Ito T."/>
            <person name="Fujiyama A."/>
            <person name="Inagaki F."/>
            <person name="Takami H."/>
        </authorList>
    </citation>
    <scope>NUCLEOTIDE SEQUENCE</scope>
    <source>
        <strain evidence="1">Expedition CK06-06</strain>
    </source>
</reference>
<name>X1PTJ0_9ZZZZ</name>
<protein>
    <submittedName>
        <fullName evidence="1">Uncharacterized protein</fullName>
    </submittedName>
</protein>
<proteinExistence type="predicted"/>
<dbReference type="AlphaFoldDB" id="X1PTJ0"/>
<accession>X1PTJ0</accession>
<gene>
    <name evidence="1" type="ORF">S12H4_04494</name>
</gene>
<comment type="caution">
    <text evidence="1">The sequence shown here is derived from an EMBL/GenBank/DDBJ whole genome shotgun (WGS) entry which is preliminary data.</text>
</comment>
<dbReference type="EMBL" id="BARW01001392">
    <property type="protein sequence ID" value="GAI59542.1"/>
    <property type="molecule type" value="Genomic_DNA"/>
</dbReference>